<proteinExistence type="predicted"/>
<dbReference type="Pfam" id="PF18759">
    <property type="entry name" value="Plavaka"/>
    <property type="match status" value="1"/>
</dbReference>
<dbReference type="Proteomes" id="UP000290288">
    <property type="component" value="Unassembled WGS sequence"/>
</dbReference>
<reference evidence="2 3" key="1">
    <citation type="submission" date="2019-01" db="EMBL/GenBank/DDBJ databases">
        <title>Draft genome sequence of Psathyrella aberdarensis IHI B618.</title>
        <authorList>
            <person name="Buettner E."/>
            <person name="Kellner H."/>
        </authorList>
    </citation>
    <scope>NUCLEOTIDE SEQUENCE [LARGE SCALE GENOMIC DNA]</scope>
    <source>
        <strain evidence="2 3">IHI B618</strain>
    </source>
</reference>
<feature type="compositionally biased region" description="Acidic residues" evidence="1">
    <location>
        <begin position="375"/>
        <end position="384"/>
    </location>
</feature>
<protein>
    <submittedName>
        <fullName evidence="2">Uncharacterized protein</fullName>
    </submittedName>
</protein>
<dbReference type="AlphaFoldDB" id="A0A4Q2D162"/>
<comment type="caution">
    <text evidence="2">The sequence shown here is derived from an EMBL/GenBank/DDBJ whole genome shotgun (WGS) entry which is preliminary data.</text>
</comment>
<organism evidence="2 3">
    <name type="scientific">Candolleomyces aberdarensis</name>
    <dbReference type="NCBI Taxonomy" id="2316362"/>
    <lineage>
        <taxon>Eukaryota</taxon>
        <taxon>Fungi</taxon>
        <taxon>Dikarya</taxon>
        <taxon>Basidiomycota</taxon>
        <taxon>Agaricomycotina</taxon>
        <taxon>Agaricomycetes</taxon>
        <taxon>Agaricomycetidae</taxon>
        <taxon>Agaricales</taxon>
        <taxon>Agaricineae</taxon>
        <taxon>Psathyrellaceae</taxon>
        <taxon>Candolleomyces</taxon>
    </lineage>
</organism>
<gene>
    <name evidence="2" type="ORF">EST38_g12944</name>
</gene>
<name>A0A4Q2D162_9AGAR</name>
<dbReference type="OrthoDB" id="3199698at2759"/>
<feature type="region of interest" description="Disordered" evidence="1">
    <location>
        <begin position="367"/>
        <end position="390"/>
    </location>
</feature>
<dbReference type="EMBL" id="SDEE01001078">
    <property type="protein sequence ID" value="RXW12910.1"/>
    <property type="molecule type" value="Genomic_DNA"/>
</dbReference>
<keyword evidence="3" id="KW-1185">Reference proteome</keyword>
<dbReference type="InterPro" id="IPR041078">
    <property type="entry name" value="Plavaka"/>
</dbReference>
<accession>A0A4Q2D162</accession>
<evidence type="ECO:0000313" key="3">
    <source>
        <dbReference type="Proteomes" id="UP000290288"/>
    </source>
</evidence>
<evidence type="ECO:0000313" key="2">
    <source>
        <dbReference type="EMBL" id="RXW12910.1"/>
    </source>
</evidence>
<evidence type="ECO:0000256" key="1">
    <source>
        <dbReference type="SAM" id="MobiDB-lite"/>
    </source>
</evidence>
<dbReference type="STRING" id="2316362.A0A4Q2D162"/>
<sequence length="625" mass="70934">MKLPPNTPPPPHLDRDDDPWYPFDDEGGFQLADFLFCKDEMPAKKIDYLLEIWAFDKMKNNTLAPFSSYTEMYNAIDSIEFGNAPWQSFSMNFADDPDHPADTTWKSAAYEVWYQDPARVISNMLNNPDFDRQFDHSAFVEVFLPAIKGHVPNEMVQAISAFLDFCYLARRADITEETLKSLDNALQHFYLYRKVFKESGVRPTGFSLTCQHALSHYQTLIEDFGAPGGLCSSITKSRHITTLKKPWRHSNWYEALGQMLLTNQWLDKLAGARGEFVRKGLLNPLRMLPLPAAETVRRGQVLHEVDREWEMVEEGRTKFVEGNVTLARQHVRGKQYPKSIRELAQHIHEPDLLELARRFLFDQLHPRPAHSDSGSDVDTEDDQDPGSQLRSAAADVHLDECPSIAGPVRVYHSAIATFYAPSDDSGLRGMRRERIRSVPAWRKQGERRDCALVVVDESEPGFKGVAVIRPGKRPIDLIIDFLTRLWNQITRDNGAVAAAALNTVYVWLTVPAAWFENFTCFNLNDPRDPTVGPINGQLDTGQFTPKRSPLTCHRSVHQLLKDQPARADQPIHALLVVGGFAGSEYMKQHAGERLRKLVTFIARPPAADTATLRSAAQQRLARTFW</sequence>